<gene>
    <name evidence="3" type="primary">LOC114485055</name>
</gene>
<dbReference type="RefSeq" id="XP_028341297.1">
    <property type="nucleotide sequence ID" value="XM_028485496.1"/>
</dbReference>
<dbReference type="AlphaFoldDB" id="A0A455AXM6"/>
<evidence type="ECO:0000313" key="2">
    <source>
        <dbReference type="Proteomes" id="UP000248484"/>
    </source>
</evidence>
<feature type="region of interest" description="Disordered" evidence="1">
    <location>
        <begin position="1"/>
        <end position="27"/>
    </location>
</feature>
<feature type="compositionally biased region" description="Low complexity" evidence="1">
    <location>
        <begin position="1"/>
        <end position="15"/>
    </location>
</feature>
<sequence length="76" mass="8335">MASSEQAEQPSQPSSTPGSENVAPREPLDLTPFGCIRAASWNVAWGCPCFRVVALPTCSLPRKRAGRREKQRLPQQ</sequence>
<evidence type="ECO:0000256" key="1">
    <source>
        <dbReference type="SAM" id="MobiDB-lite"/>
    </source>
</evidence>
<organism evidence="2 3">
    <name type="scientific">Physeter macrocephalus</name>
    <name type="common">Sperm whale</name>
    <name type="synonym">Physeter catodon</name>
    <dbReference type="NCBI Taxonomy" id="9755"/>
    <lineage>
        <taxon>Eukaryota</taxon>
        <taxon>Metazoa</taxon>
        <taxon>Chordata</taxon>
        <taxon>Craniata</taxon>
        <taxon>Vertebrata</taxon>
        <taxon>Euteleostomi</taxon>
        <taxon>Mammalia</taxon>
        <taxon>Eutheria</taxon>
        <taxon>Laurasiatheria</taxon>
        <taxon>Artiodactyla</taxon>
        <taxon>Whippomorpha</taxon>
        <taxon>Cetacea</taxon>
        <taxon>Odontoceti</taxon>
        <taxon>Physeteridae</taxon>
        <taxon>Physeter</taxon>
    </lineage>
</organism>
<keyword evidence="2" id="KW-1185">Reference proteome</keyword>
<reference evidence="3" key="1">
    <citation type="submission" date="2025-08" db="UniProtKB">
        <authorList>
            <consortium name="RefSeq"/>
        </authorList>
    </citation>
    <scope>IDENTIFICATION</scope>
    <source>
        <tissue evidence="3">Muscle</tissue>
    </source>
</reference>
<proteinExistence type="predicted"/>
<evidence type="ECO:0000313" key="3">
    <source>
        <dbReference type="RefSeq" id="XP_028341297.1"/>
    </source>
</evidence>
<dbReference type="Proteomes" id="UP000248484">
    <property type="component" value="Unplaced"/>
</dbReference>
<name>A0A455AXM6_PHYMC</name>
<dbReference type="GeneID" id="114485055"/>
<accession>A0A455AXM6</accession>
<protein>
    <submittedName>
        <fullName evidence="3">Uncharacterized protein isoform X2</fullName>
    </submittedName>
</protein>